<dbReference type="PANTHER" id="PTHR42789:SF1">
    <property type="entry name" value="D-ISOMER SPECIFIC 2-HYDROXYACID DEHYDROGENASE FAMILY PROTEIN (AFU_ORTHOLOGUE AFUA_6G10090)"/>
    <property type="match status" value="1"/>
</dbReference>
<evidence type="ECO:0000256" key="2">
    <source>
        <dbReference type="ARBA" id="ARBA00023002"/>
    </source>
</evidence>
<organism evidence="7 8">
    <name type="scientific">Faecalicatena orotica</name>
    <dbReference type="NCBI Taxonomy" id="1544"/>
    <lineage>
        <taxon>Bacteria</taxon>
        <taxon>Bacillati</taxon>
        <taxon>Bacillota</taxon>
        <taxon>Clostridia</taxon>
        <taxon>Lachnospirales</taxon>
        <taxon>Lachnospiraceae</taxon>
        <taxon>Faecalicatena</taxon>
    </lineage>
</organism>
<feature type="domain" description="D-isomer specific 2-hydroxyacid dehydrogenase catalytic" evidence="5">
    <location>
        <begin position="19"/>
        <end position="319"/>
    </location>
</feature>
<keyword evidence="8" id="KW-1185">Reference proteome</keyword>
<gene>
    <name evidence="7" type="ORF">A8806_111106</name>
</gene>
<dbReference type="InterPro" id="IPR036291">
    <property type="entry name" value="NAD(P)-bd_dom_sf"/>
</dbReference>
<dbReference type="GO" id="GO:0051287">
    <property type="term" value="F:NAD binding"/>
    <property type="evidence" value="ECO:0007669"/>
    <property type="project" value="InterPro"/>
</dbReference>
<evidence type="ECO:0000256" key="3">
    <source>
        <dbReference type="ARBA" id="ARBA00023027"/>
    </source>
</evidence>
<dbReference type="InterPro" id="IPR050857">
    <property type="entry name" value="D-2-hydroxyacid_DH"/>
</dbReference>
<feature type="domain" description="D-isomer specific 2-hydroxyacid dehydrogenase NAD-binding" evidence="6">
    <location>
        <begin position="110"/>
        <end position="287"/>
    </location>
</feature>
<dbReference type="Pfam" id="PF00389">
    <property type="entry name" value="2-Hacid_dh"/>
    <property type="match status" value="1"/>
</dbReference>
<evidence type="ECO:0000259" key="5">
    <source>
        <dbReference type="Pfam" id="PF00389"/>
    </source>
</evidence>
<comment type="caution">
    <text evidence="7">The sequence shown here is derived from an EMBL/GenBank/DDBJ whole genome shotgun (WGS) entry which is preliminary data.</text>
</comment>
<dbReference type="InterPro" id="IPR029753">
    <property type="entry name" value="D-isomer_DH_CS"/>
</dbReference>
<dbReference type="AlphaFoldDB" id="A0A2Y9BGW4"/>
<dbReference type="RefSeq" id="WP_109732482.1">
    <property type="nucleotide sequence ID" value="NZ_BAAACK010000005.1"/>
</dbReference>
<sequence length="327" mass="36022">MKAIVVDKNSADGLDFSIQQKIFEENGIEFVLEDCQTEDEIIEKCRDADALLVIYRKITPRIMDALTNCKVILRYGIGYDVIDVDAATERGIKVCNSPTHCLDEVATHTIAMILAMERQIVFFNDLVKEGKWLANAGFKPHRLACQTLGFVGFGNIARRTADFAKGFGFHMVVYDPYLDESVITDYGAKKADLDELLEVSDVITIHTPLFDSTYHLINKETIAKMKDGVMIVNTSRGPIIAVDDLMEAVKSGKVRAAALDVVENEPVSEPGHPLFETGKIICSPHAAYNSVEAEEQMMAVLAQTAVDILNGRNPENIVNKKALGIGA</sequence>
<evidence type="ECO:0000313" key="8">
    <source>
        <dbReference type="Proteomes" id="UP000245845"/>
    </source>
</evidence>
<dbReference type="PROSITE" id="PS00670">
    <property type="entry name" value="D_2_HYDROXYACID_DH_2"/>
    <property type="match status" value="1"/>
</dbReference>
<dbReference type="GO" id="GO:0003714">
    <property type="term" value="F:transcription corepressor activity"/>
    <property type="evidence" value="ECO:0007669"/>
    <property type="project" value="InterPro"/>
</dbReference>
<dbReference type="Pfam" id="PF02826">
    <property type="entry name" value="2-Hacid_dh_C"/>
    <property type="match status" value="1"/>
</dbReference>
<accession>A0A2Y9BGW4</accession>
<dbReference type="InterPro" id="IPR006140">
    <property type="entry name" value="D-isomer_DH_NAD-bd"/>
</dbReference>
<evidence type="ECO:0000256" key="1">
    <source>
        <dbReference type="ARBA" id="ARBA00005854"/>
    </source>
</evidence>
<comment type="similarity">
    <text evidence="1 4">Belongs to the D-isomer specific 2-hydroxyacid dehydrogenase family.</text>
</comment>
<evidence type="ECO:0000256" key="4">
    <source>
        <dbReference type="RuleBase" id="RU003719"/>
    </source>
</evidence>
<reference evidence="7 8" key="1">
    <citation type="submission" date="2018-05" db="EMBL/GenBank/DDBJ databases">
        <title>The Hungate 1000. A catalogue of reference genomes from the rumen microbiome.</title>
        <authorList>
            <person name="Kelly W."/>
        </authorList>
    </citation>
    <scope>NUCLEOTIDE SEQUENCE [LARGE SCALE GENOMIC DNA]</scope>
    <source>
        <strain evidence="7 8">NLAE-zl-C242</strain>
    </source>
</reference>
<proteinExistence type="inferred from homology"/>
<dbReference type="InterPro" id="IPR043322">
    <property type="entry name" value="CtBP"/>
</dbReference>
<keyword evidence="3" id="KW-0520">NAD</keyword>
<dbReference type="CDD" id="cd05299">
    <property type="entry name" value="CtBP_dh"/>
    <property type="match status" value="1"/>
</dbReference>
<keyword evidence="2 4" id="KW-0560">Oxidoreductase</keyword>
<dbReference type="EMBL" id="QGDL01000011">
    <property type="protein sequence ID" value="PWJ27670.1"/>
    <property type="molecule type" value="Genomic_DNA"/>
</dbReference>
<dbReference type="SUPFAM" id="SSF51735">
    <property type="entry name" value="NAD(P)-binding Rossmann-fold domains"/>
    <property type="match status" value="1"/>
</dbReference>
<evidence type="ECO:0000259" key="6">
    <source>
        <dbReference type="Pfam" id="PF02826"/>
    </source>
</evidence>
<dbReference type="GO" id="GO:0016616">
    <property type="term" value="F:oxidoreductase activity, acting on the CH-OH group of donors, NAD or NADP as acceptor"/>
    <property type="evidence" value="ECO:0007669"/>
    <property type="project" value="InterPro"/>
</dbReference>
<dbReference type="Proteomes" id="UP000245845">
    <property type="component" value="Unassembled WGS sequence"/>
</dbReference>
<dbReference type="SUPFAM" id="SSF52283">
    <property type="entry name" value="Formate/glycerate dehydrogenase catalytic domain-like"/>
    <property type="match status" value="1"/>
</dbReference>
<name>A0A2Y9BGW4_9FIRM</name>
<dbReference type="InterPro" id="IPR006139">
    <property type="entry name" value="D-isomer_2_OHA_DH_cat_dom"/>
</dbReference>
<dbReference type="Gene3D" id="3.40.50.720">
    <property type="entry name" value="NAD(P)-binding Rossmann-like Domain"/>
    <property type="match status" value="2"/>
</dbReference>
<protein>
    <submittedName>
        <fullName evidence="7">D-3-phosphoglycerate dehydrogenase</fullName>
    </submittedName>
</protein>
<dbReference type="PANTHER" id="PTHR42789">
    <property type="entry name" value="D-ISOMER SPECIFIC 2-HYDROXYACID DEHYDROGENASE FAMILY PROTEIN (AFU_ORTHOLOGUE AFUA_6G10090)"/>
    <property type="match status" value="1"/>
</dbReference>
<evidence type="ECO:0000313" key="7">
    <source>
        <dbReference type="EMBL" id="PWJ27670.1"/>
    </source>
</evidence>
<dbReference type="OrthoDB" id="9805416at2"/>